<dbReference type="AlphaFoldDB" id="A0A2N5J9D4"/>
<comment type="caution">
    <text evidence="2">The sequence shown here is derived from an EMBL/GenBank/DDBJ whole genome shotgun (WGS) entry which is preliminary data.</text>
</comment>
<dbReference type="Proteomes" id="UP000235050">
    <property type="component" value="Unassembled WGS sequence"/>
</dbReference>
<dbReference type="Gene3D" id="3.90.550.10">
    <property type="entry name" value="Spore Coat Polysaccharide Biosynthesis Protein SpsA, Chain A"/>
    <property type="match status" value="1"/>
</dbReference>
<keyword evidence="3" id="KW-1185">Reference proteome</keyword>
<name>A0A2N5J9D4_9BIFI</name>
<organism evidence="2 3">
    <name type="scientific">Bifidobacterium margollesii</name>
    <dbReference type="NCBI Taxonomy" id="2020964"/>
    <lineage>
        <taxon>Bacteria</taxon>
        <taxon>Bacillati</taxon>
        <taxon>Actinomycetota</taxon>
        <taxon>Actinomycetes</taxon>
        <taxon>Bifidobacteriales</taxon>
        <taxon>Bifidobacteriaceae</taxon>
        <taxon>Bifidobacterium</taxon>
    </lineage>
</organism>
<dbReference type="Pfam" id="PF00535">
    <property type="entry name" value="Glycos_transf_2"/>
    <property type="match status" value="1"/>
</dbReference>
<dbReference type="EMBL" id="NMWU01000024">
    <property type="protein sequence ID" value="PLS30819.1"/>
    <property type="molecule type" value="Genomic_DNA"/>
</dbReference>
<keyword evidence="2" id="KW-0808">Transferase</keyword>
<evidence type="ECO:0000313" key="3">
    <source>
        <dbReference type="Proteomes" id="UP000235050"/>
    </source>
</evidence>
<dbReference type="RefSeq" id="WP_165782785.1">
    <property type="nucleotide sequence ID" value="NZ_NMWU01000024.1"/>
</dbReference>
<dbReference type="PANTHER" id="PTHR43685:SF2">
    <property type="entry name" value="GLYCOSYLTRANSFERASE 2-LIKE DOMAIN-CONTAINING PROTEIN"/>
    <property type="match status" value="1"/>
</dbReference>
<dbReference type="SUPFAM" id="SSF53448">
    <property type="entry name" value="Nucleotide-diphospho-sugar transferases"/>
    <property type="match status" value="1"/>
</dbReference>
<sequence>MAEDMADDVTAVIVGADRRETLVAAVESVLRQTVRPAKIIVVGDEPYDGEAHESESYDAESLPRPEINVIKRDRAGISAARNKAIASADTPYVLMLDDADRLLPDFLAETLPLLRSDGTVIAVSGWLKCFGVLDCVVRPTGGTLPDFLPRNCCPATCLFRRESWRGCGGYDETLTAETLTGEAADWDFFLRLLENGQLKNDPLEDCECDPRIVVVSKPLVNHFTTSSDSGVVALKKRSHMLGQILERHRTAYVENMEHAVLALDSLAGERLRLWENAVQTHPELRQHSIPTREFLEHPTYGDGGMEAAGRINRARCSAPFYEAERTSAVPEFTKWPTS</sequence>
<evidence type="ECO:0000313" key="2">
    <source>
        <dbReference type="EMBL" id="PLS30819.1"/>
    </source>
</evidence>
<gene>
    <name evidence="2" type="ORF">Uis1B_1401</name>
</gene>
<evidence type="ECO:0000259" key="1">
    <source>
        <dbReference type="Pfam" id="PF00535"/>
    </source>
</evidence>
<protein>
    <submittedName>
        <fullName evidence="2">Glycosyl transferase family A</fullName>
    </submittedName>
</protein>
<dbReference type="InterPro" id="IPR050834">
    <property type="entry name" value="Glycosyltransf_2"/>
</dbReference>
<dbReference type="GO" id="GO:0016740">
    <property type="term" value="F:transferase activity"/>
    <property type="evidence" value="ECO:0007669"/>
    <property type="project" value="UniProtKB-KW"/>
</dbReference>
<dbReference type="InterPro" id="IPR001173">
    <property type="entry name" value="Glyco_trans_2-like"/>
</dbReference>
<dbReference type="PANTHER" id="PTHR43685">
    <property type="entry name" value="GLYCOSYLTRANSFERASE"/>
    <property type="match status" value="1"/>
</dbReference>
<reference evidence="2 3" key="1">
    <citation type="submission" date="2017-07" db="EMBL/GenBank/DDBJ databases">
        <title>Bifidobacterium novel species.</title>
        <authorList>
            <person name="Lugli G.A."/>
            <person name="Milani C."/>
            <person name="Duranti S."/>
            <person name="Mangifesta M."/>
        </authorList>
    </citation>
    <scope>NUCLEOTIDE SEQUENCE [LARGE SCALE GENOMIC DNA]</scope>
    <source>
        <strain evidence="3">Uis1B</strain>
    </source>
</reference>
<feature type="domain" description="Glycosyltransferase 2-like" evidence="1">
    <location>
        <begin position="17"/>
        <end position="132"/>
    </location>
</feature>
<proteinExistence type="predicted"/>
<dbReference type="CDD" id="cd00761">
    <property type="entry name" value="Glyco_tranf_GTA_type"/>
    <property type="match status" value="1"/>
</dbReference>
<accession>A0A2N5J9D4</accession>
<dbReference type="InterPro" id="IPR029044">
    <property type="entry name" value="Nucleotide-diphossugar_trans"/>
</dbReference>